<dbReference type="InterPro" id="IPR037294">
    <property type="entry name" value="ABC_BtuC-like"/>
</dbReference>
<evidence type="ECO:0000313" key="10">
    <source>
        <dbReference type="Proteomes" id="UP000818323"/>
    </source>
</evidence>
<feature type="transmembrane region" description="Helical" evidence="8">
    <location>
        <begin position="112"/>
        <end position="130"/>
    </location>
</feature>
<dbReference type="EMBL" id="JAAAXJ010000035">
    <property type="protein sequence ID" value="NBJ27288.1"/>
    <property type="molecule type" value="Genomic_DNA"/>
</dbReference>
<feature type="transmembrane region" description="Helical" evidence="8">
    <location>
        <begin position="186"/>
        <end position="206"/>
    </location>
</feature>
<evidence type="ECO:0000256" key="2">
    <source>
        <dbReference type="ARBA" id="ARBA00007935"/>
    </source>
</evidence>
<keyword evidence="3" id="KW-0813">Transport</keyword>
<evidence type="ECO:0000256" key="8">
    <source>
        <dbReference type="SAM" id="Phobius"/>
    </source>
</evidence>
<feature type="transmembrane region" description="Helical" evidence="8">
    <location>
        <begin position="218"/>
        <end position="237"/>
    </location>
</feature>
<feature type="transmembrane region" description="Helical" evidence="8">
    <location>
        <begin position="298"/>
        <end position="317"/>
    </location>
</feature>
<comment type="subcellular location">
    <subcellularLocation>
        <location evidence="1">Cell membrane</location>
        <topology evidence="1">Multi-pass membrane protein</topology>
    </subcellularLocation>
</comment>
<dbReference type="Gene3D" id="1.10.3470.10">
    <property type="entry name" value="ABC transporter involved in vitamin B12 uptake, BtuC"/>
    <property type="match status" value="2"/>
</dbReference>
<keyword evidence="4" id="KW-1003">Cell membrane</keyword>
<evidence type="ECO:0000256" key="5">
    <source>
        <dbReference type="ARBA" id="ARBA00022692"/>
    </source>
</evidence>
<dbReference type="SUPFAM" id="SSF81345">
    <property type="entry name" value="ABC transporter involved in vitamin B12 uptake, BtuC"/>
    <property type="match status" value="2"/>
</dbReference>
<organism evidence="9 10">
    <name type="scientific">Microvirga arsenatis</name>
    <dbReference type="NCBI Taxonomy" id="2692265"/>
    <lineage>
        <taxon>Bacteria</taxon>
        <taxon>Pseudomonadati</taxon>
        <taxon>Pseudomonadota</taxon>
        <taxon>Alphaproteobacteria</taxon>
        <taxon>Hyphomicrobiales</taxon>
        <taxon>Methylobacteriaceae</taxon>
        <taxon>Microvirga</taxon>
    </lineage>
</organism>
<protein>
    <submittedName>
        <fullName evidence="9">Fe(3+)-hydroxamate ABC transporter permease FhuB</fullName>
    </submittedName>
</protein>
<evidence type="ECO:0000256" key="1">
    <source>
        <dbReference type="ARBA" id="ARBA00004651"/>
    </source>
</evidence>
<dbReference type="CDD" id="cd06550">
    <property type="entry name" value="TM_ABC_iron-siderophores_like"/>
    <property type="match status" value="2"/>
</dbReference>
<name>A0ABW9Z7V4_9HYPH</name>
<evidence type="ECO:0000256" key="3">
    <source>
        <dbReference type="ARBA" id="ARBA00022448"/>
    </source>
</evidence>
<dbReference type="Proteomes" id="UP000818323">
    <property type="component" value="Unassembled WGS sequence"/>
</dbReference>
<keyword evidence="7 8" id="KW-0472">Membrane</keyword>
<dbReference type="Pfam" id="PF01032">
    <property type="entry name" value="FecCD"/>
    <property type="match status" value="2"/>
</dbReference>
<feature type="transmembrane region" description="Helical" evidence="8">
    <location>
        <begin position="633"/>
        <end position="650"/>
    </location>
</feature>
<gene>
    <name evidence="9" type="primary">fhuB</name>
    <name evidence="9" type="ORF">GR303_23525</name>
</gene>
<feature type="transmembrane region" description="Helical" evidence="8">
    <location>
        <begin position="473"/>
        <end position="493"/>
    </location>
</feature>
<dbReference type="PANTHER" id="PTHR30472:SF37">
    <property type="entry name" value="FE(3+) DICITRATE TRANSPORT SYSTEM PERMEASE PROTEIN FECD-RELATED"/>
    <property type="match status" value="1"/>
</dbReference>
<comment type="similarity">
    <text evidence="2">Belongs to the binding-protein-dependent transport system permease family. FecCD subfamily.</text>
</comment>
<feature type="transmembrane region" description="Helical" evidence="8">
    <location>
        <begin position="50"/>
        <end position="71"/>
    </location>
</feature>
<keyword evidence="10" id="KW-1185">Reference proteome</keyword>
<accession>A0ABW9Z7V4</accession>
<feature type="transmembrane region" description="Helical" evidence="8">
    <location>
        <begin position="12"/>
        <end position="30"/>
    </location>
</feature>
<keyword evidence="6 8" id="KW-1133">Transmembrane helix</keyword>
<feature type="transmembrane region" description="Helical" evidence="8">
    <location>
        <begin position="385"/>
        <end position="405"/>
    </location>
</feature>
<reference evidence="9 10" key="1">
    <citation type="submission" date="2020-01" db="EMBL/GenBank/DDBJ databases">
        <title>Microvirga sp. nov., an arsenate reduction bacterium isolated from Tibet hotspring sediments.</title>
        <authorList>
            <person name="Yuan C.-G."/>
        </authorList>
    </citation>
    <scope>NUCLEOTIDE SEQUENCE [LARGE SCALE GENOMIC DNA]</scope>
    <source>
        <strain evidence="9 10">SYSU G3D203</strain>
    </source>
</reference>
<feature type="transmembrane region" description="Helical" evidence="8">
    <location>
        <begin position="518"/>
        <end position="540"/>
    </location>
</feature>
<feature type="transmembrane region" description="Helical" evidence="8">
    <location>
        <begin position="243"/>
        <end position="262"/>
    </location>
</feature>
<dbReference type="PANTHER" id="PTHR30472">
    <property type="entry name" value="FERRIC ENTEROBACTIN TRANSPORT SYSTEM PERMEASE PROTEIN"/>
    <property type="match status" value="1"/>
</dbReference>
<sequence length="653" mass="67180">MVRAHAPFPFQTLLIVAASASAGLCCYQIVRLLPLADASDLNRIILFNSVLPRAVVALLSGAALGLSGALLQQVLRNPIADPSTLGISAGAQLAMAVATLFAPSLMETARETIALSGGVTVMALLMFISWKHDLEPMTVVLGGMVISLIAVALSSTLVLANGEYMMSLLIWGSGSLAQQGWEPSQALATALAVSIAASMLLLRPLGIIGLDEGSVRSLGVSLLPIRLTILGIAVWLAATVTSYVGVVGFIGLAAPALARICGVRTQRGIILVAPLIGAAILWLADGIVQLLAGGSAEMVPTGAATGLLGGPVLLYLLRRLRLSTRPPTASIPASPRRLNRPLRGLAAIALVAASLVTLALFIGRGPEGWNFAVGSLFVDLLPFRAPRIVAAFAAGGMLAAAGTILQRMTGNPMAGPEVLGVSAGAGVGLAAVLFTLSDHTMSTRFAGAAIGVLIVMTGLLAIAGRQAENTDRLLLGGLAAGALCNAIVNAVMITGDIRAFQLLAWISGSTNEVGWPEALMALTVALVLLPLVPLTIRWLDILPLGAVSARSLGMPLRSSRAVLILIAAGLTAAASLVVGPLSFIGLIAPHMARLLGFSRAHHQLAAAILIGAGLMTGSDWLCRVVAFPYQLPLGLFAALVGGPYFVWLLHRRA</sequence>
<comment type="caution">
    <text evidence="9">The sequence shown here is derived from an EMBL/GenBank/DDBJ whole genome shotgun (WGS) entry which is preliminary data.</text>
</comment>
<dbReference type="InterPro" id="IPR000522">
    <property type="entry name" value="ABC_transptr_permease_BtuC"/>
</dbReference>
<evidence type="ECO:0000313" key="9">
    <source>
        <dbReference type="EMBL" id="NBJ27288.1"/>
    </source>
</evidence>
<feature type="transmembrane region" description="Helical" evidence="8">
    <location>
        <begin position="83"/>
        <end position="106"/>
    </location>
</feature>
<evidence type="ECO:0000256" key="6">
    <source>
        <dbReference type="ARBA" id="ARBA00022989"/>
    </source>
</evidence>
<feature type="transmembrane region" description="Helical" evidence="8">
    <location>
        <begin position="417"/>
        <end position="436"/>
    </location>
</feature>
<feature type="transmembrane region" description="Helical" evidence="8">
    <location>
        <begin position="442"/>
        <end position="461"/>
    </location>
</feature>
<feature type="transmembrane region" description="Helical" evidence="8">
    <location>
        <begin position="561"/>
        <end position="588"/>
    </location>
</feature>
<proteinExistence type="inferred from homology"/>
<feature type="transmembrane region" description="Helical" evidence="8">
    <location>
        <begin position="344"/>
        <end position="365"/>
    </location>
</feature>
<feature type="transmembrane region" description="Helical" evidence="8">
    <location>
        <begin position="137"/>
        <end position="160"/>
    </location>
</feature>
<evidence type="ECO:0000256" key="7">
    <source>
        <dbReference type="ARBA" id="ARBA00023136"/>
    </source>
</evidence>
<evidence type="ECO:0000256" key="4">
    <source>
        <dbReference type="ARBA" id="ARBA00022475"/>
    </source>
</evidence>
<feature type="transmembrane region" description="Helical" evidence="8">
    <location>
        <begin position="269"/>
        <end position="292"/>
    </location>
</feature>
<dbReference type="NCBIfam" id="NF007866">
    <property type="entry name" value="PRK10577.1-2"/>
    <property type="match status" value="1"/>
</dbReference>
<keyword evidence="5 8" id="KW-0812">Transmembrane</keyword>